<evidence type="ECO:0000313" key="4">
    <source>
        <dbReference type="Proteomes" id="UP000826271"/>
    </source>
</evidence>
<name>A0AAV6XDF0_9LAMI</name>
<keyword evidence="1" id="KW-0812">Transmembrane</keyword>
<keyword evidence="1" id="KW-0472">Membrane</keyword>
<feature type="chain" id="PRO_5043675416" evidence="2">
    <location>
        <begin position="20"/>
        <end position="265"/>
    </location>
</feature>
<feature type="transmembrane region" description="Helical" evidence="1">
    <location>
        <begin position="107"/>
        <end position="132"/>
    </location>
</feature>
<keyword evidence="2" id="KW-0732">Signal</keyword>
<comment type="caution">
    <text evidence="3">The sequence shown here is derived from an EMBL/GenBank/DDBJ whole genome shotgun (WGS) entry which is preliminary data.</text>
</comment>
<keyword evidence="1" id="KW-1133">Transmembrane helix</keyword>
<protein>
    <submittedName>
        <fullName evidence="3">Uncharacterized protein</fullName>
    </submittedName>
</protein>
<proteinExistence type="predicted"/>
<accession>A0AAV6XDF0</accession>
<keyword evidence="4" id="KW-1185">Reference proteome</keyword>
<dbReference type="AlphaFoldDB" id="A0AAV6XDF0"/>
<reference evidence="3" key="1">
    <citation type="submission" date="2019-10" db="EMBL/GenBank/DDBJ databases">
        <authorList>
            <person name="Zhang R."/>
            <person name="Pan Y."/>
            <person name="Wang J."/>
            <person name="Ma R."/>
            <person name="Yu S."/>
        </authorList>
    </citation>
    <scope>NUCLEOTIDE SEQUENCE</scope>
    <source>
        <strain evidence="3">LA-IB0</strain>
        <tissue evidence="3">Leaf</tissue>
    </source>
</reference>
<dbReference type="PANTHER" id="PTHR35307">
    <property type="entry name" value="PROTEIN, PUTATIVE-RELATED"/>
    <property type="match status" value="1"/>
</dbReference>
<evidence type="ECO:0000256" key="2">
    <source>
        <dbReference type="SAM" id="SignalP"/>
    </source>
</evidence>
<dbReference type="PANTHER" id="PTHR35307:SF3">
    <property type="entry name" value="DUF4220 DOMAIN-CONTAINING PROTEIN"/>
    <property type="match status" value="1"/>
</dbReference>
<dbReference type="EMBL" id="WHWC01000007">
    <property type="protein sequence ID" value="KAG8379310.1"/>
    <property type="molecule type" value="Genomic_DNA"/>
</dbReference>
<dbReference type="Proteomes" id="UP000826271">
    <property type="component" value="Unassembled WGS sequence"/>
</dbReference>
<evidence type="ECO:0000313" key="3">
    <source>
        <dbReference type="EMBL" id="KAG8379310.1"/>
    </source>
</evidence>
<sequence length="265" mass="30074">MFLLLVTLVSLAITVPTTKRNMESKYQELHKIALREEEAVKRTIDIHLIMKYWVMAESSNPQFMIRWSVVCTSSTLICLIAAIVLMIPYILWFLANQRVTHEHPRSVYGNFTLWILVIQCIGVVVGTIAPTFRSFVAISLRCSTSRDYSPPPDALIVVMYSPNFRPDSKVELQGVMPVVAPELLQLSSVVFPYVSPCLDFGSQQVLELLQQRDWPSLDTDKAAYIEERRSLFLQDNQCPAVSTSTSGPDDCYDRLLIACVHHHIL</sequence>
<feature type="signal peptide" evidence="2">
    <location>
        <begin position="1"/>
        <end position="19"/>
    </location>
</feature>
<gene>
    <name evidence="3" type="ORF">BUALT_Bualt07G0075100</name>
</gene>
<evidence type="ECO:0000256" key="1">
    <source>
        <dbReference type="SAM" id="Phobius"/>
    </source>
</evidence>
<organism evidence="3 4">
    <name type="scientific">Buddleja alternifolia</name>
    <dbReference type="NCBI Taxonomy" id="168488"/>
    <lineage>
        <taxon>Eukaryota</taxon>
        <taxon>Viridiplantae</taxon>
        <taxon>Streptophyta</taxon>
        <taxon>Embryophyta</taxon>
        <taxon>Tracheophyta</taxon>
        <taxon>Spermatophyta</taxon>
        <taxon>Magnoliopsida</taxon>
        <taxon>eudicotyledons</taxon>
        <taxon>Gunneridae</taxon>
        <taxon>Pentapetalae</taxon>
        <taxon>asterids</taxon>
        <taxon>lamiids</taxon>
        <taxon>Lamiales</taxon>
        <taxon>Scrophulariaceae</taxon>
        <taxon>Buddlejeae</taxon>
        <taxon>Buddleja</taxon>
    </lineage>
</organism>
<feature type="transmembrane region" description="Helical" evidence="1">
    <location>
        <begin position="67"/>
        <end position="95"/>
    </location>
</feature>